<comment type="caution">
    <text evidence="1">The sequence shown here is derived from an EMBL/GenBank/DDBJ whole genome shotgun (WGS) entry which is preliminary data.</text>
</comment>
<sequence>MDVLWKLPFSCEDNPTVSTSVYDTEGETIETRIDLPLSRLPTLATFLENRGGNVKQVVVHFFLTSDLDCGNQREDVKLPRDCKFNLKTDLAGEYSDEKCEAALDMLRALFVSVASEEGLTAAVYTDEETHWDWNEGGSIELISFASPTTPGGQIELQRPD</sequence>
<organism evidence="1 2">
    <name type="scientific">Extremus antarcticus</name>
    <dbReference type="NCBI Taxonomy" id="702011"/>
    <lineage>
        <taxon>Eukaryota</taxon>
        <taxon>Fungi</taxon>
        <taxon>Dikarya</taxon>
        <taxon>Ascomycota</taxon>
        <taxon>Pezizomycotina</taxon>
        <taxon>Dothideomycetes</taxon>
        <taxon>Dothideomycetidae</taxon>
        <taxon>Mycosphaerellales</taxon>
        <taxon>Extremaceae</taxon>
        <taxon>Extremus</taxon>
    </lineage>
</organism>
<reference evidence="1" key="1">
    <citation type="submission" date="2023-04" db="EMBL/GenBank/DDBJ databases">
        <title>Black Yeasts Isolated from many extreme environments.</title>
        <authorList>
            <person name="Coleine C."/>
            <person name="Stajich J.E."/>
            <person name="Selbmann L."/>
        </authorList>
    </citation>
    <scope>NUCLEOTIDE SEQUENCE</scope>
    <source>
        <strain evidence="1">CCFEE 5312</strain>
    </source>
</reference>
<accession>A0AAJ0D5Q9</accession>
<name>A0AAJ0D5Q9_9PEZI</name>
<gene>
    <name evidence="1" type="ORF">LTR09_012060</name>
</gene>
<protein>
    <submittedName>
        <fullName evidence="1">Uncharacterized protein</fullName>
    </submittedName>
</protein>
<keyword evidence="2" id="KW-1185">Reference proteome</keyword>
<proteinExistence type="predicted"/>
<dbReference type="AlphaFoldDB" id="A0AAJ0D5Q9"/>
<evidence type="ECO:0000313" key="1">
    <source>
        <dbReference type="EMBL" id="KAK3046475.1"/>
    </source>
</evidence>
<dbReference type="Proteomes" id="UP001271007">
    <property type="component" value="Unassembled WGS sequence"/>
</dbReference>
<dbReference type="EMBL" id="JAWDJX010000091">
    <property type="protein sequence ID" value="KAK3046475.1"/>
    <property type="molecule type" value="Genomic_DNA"/>
</dbReference>
<evidence type="ECO:0000313" key="2">
    <source>
        <dbReference type="Proteomes" id="UP001271007"/>
    </source>
</evidence>